<evidence type="ECO:0000313" key="3">
    <source>
        <dbReference type="Proteomes" id="UP001146351"/>
    </source>
</evidence>
<name>A0A9W9LW38_9EURO</name>
<accession>A0A9W9LW38</accession>
<reference evidence="2" key="2">
    <citation type="journal article" date="2023" name="IMA Fungus">
        <title>Comparative genomic study of the Penicillium genus elucidates a diverse pangenome and 15 lateral gene transfer events.</title>
        <authorList>
            <person name="Petersen C."/>
            <person name="Sorensen T."/>
            <person name="Nielsen M.R."/>
            <person name="Sondergaard T.E."/>
            <person name="Sorensen J.L."/>
            <person name="Fitzpatrick D.A."/>
            <person name="Frisvad J.C."/>
            <person name="Nielsen K.L."/>
        </authorList>
    </citation>
    <scope>NUCLEOTIDE SEQUENCE</scope>
    <source>
        <strain evidence="2">IBT 21917</strain>
    </source>
</reference>
<evidence type="ECO:0000256" key="1">
    <source>
        <dbReference type="SAM" id="MobiDB-lite"/>
    </source>
</evidence>
<evidence type="ECO:0000313" key="2">
    <source>
        <dbReference type="EMBL" id="KAJ5178957.1"/>
    </source>
</evidence>
<keyword evidence="3" id="KW-1185">Reference proteome</keyword>
<dbReference type="Proteomes" id="UP001146351">
    <property type="component" value="Unassembled WGS sequence"/>
</dbReference>
<proteinExistence type="predicted"/>
<dbReference type="OrthoDB" id="3485856at2759"/>
<gene>
    <name evidence="2" type="ORF">N7492_002167</name>
</gene>
<protein>
    <submittedName>
        <fullName evidence="2">Uncharacterized protein</fullName>
    </submittedName>
</protein>
<reference evidence="2" key="1">
    <citation type="submission" date="2022-11" db="EMBL/GenBank/DDBJ databases">
        <authorList>
            <person name="Petersen C."/>
        </authorList>
    </citation>
    <scope>NUCLEOTIDE SEQUENCE</scope>
    <source>
        <strain evidence="2">IBT 21917</strain>
    </source>
</reference>
<dbReference type="AlphaFoldDB" id="A0A9W9LW38"/>
<dbReference type="EMBL" id="JAPQKO010000002">
    <property type="protein sequence ID" value="KAJ5178957.1"/>
    <property type="molecule type" value="Genomic_DNA"/>
</dbReference>
<feature type="region of interest" description="Disordered" evidence="1">
    <location>
        <begin position="1"/>
        <end position="30"/>
    </location>
</feature>
<organism evidence="2 3">
    <name type="scientific">Penicillium capsulatum</name>
    <dbReference type="NCBI Taxonomy" id="69766"/>
    <lineage>
        <taxon>Eukaryota</taxon>
        <taxon>Fungi</taxon>
        <taxon>Dikarya</taxon>
        <taxon>Ascomycota</taxon>
        <taxon>Pezizomycotina</taxon>
        <taxon>Eurotiomycetes</taxon>
        <taxon>Eurotiomycetidae</taxon>
        <taxon>Eurotiales</taxon>
        <taxon>Aspergillaceae</taxon>
        <taxon>Penicillium</taxon>
    </lineage>
</organism>
<sequence length="205" mass="23640">MATVTPPGSVFEPLTPRQPQRNPCPKTPSASSNSYDFIVHIINSAIGGRYDLRHIFTNNHDDDIRRHRFIVRMPCPLHDIFAANVADEILQQIRQFQRHNNDIRSFAIGPKHFATSRIFLPEEAVEWEQTFIRRAPDISFWHNQALYPGVIPEGRYSQKRKIISYLADDYILNTDGKFIWSLSSILTIKALKEQVLLSGNRGFHT</sequence>
<comment type="caution">
    <text evidence="2">The sequence shown here is derived from an EMBL/GenBank/DDBJ whole genome shotgun (WGS) entry which is preliminary data.</text>
</comment>